<dbReference type="InterPro" id="IPR011701">
    <property type="entry name" value="MFS"/>
</dbReference>
<dbReference type="InterPro" id="IPR050382">
    <property type="entry name" value="MFS_Na/Anion_cotransporter"/>
</dbReference>
<keyword evidence="8" id="KW-1185">Reference proteome</keyword>
<organism evidence="7 8">
    <name type="scientific">Tegillarca granosa</name>
    <name type="common">Malaysian cockle</name>
    <name type="synonym">Anadara granosa</name>
    <dbReference type="NCBI Taxonomy" id="220873"/>
    <lineage>
        <taxon>Eukaryota</taxon>
        <taxon>Metazoa</taxon>
        <taxon>Spiralia</taxon>
        <taxon>Lophotrochozoa</taxon>
        <taxon>Mollusca</taxon>
        <taxon>Bivalvia</taxon>
        <taxon>Autobranchia</taxon>
        <taxon>Pteriomorphia</taxon>
        <taxon>Arcoida</taxon>
        <taxon>Arcoidea</taxon>
        <taxon>Arcidae</taxon>
        <taxon>Tegillarca</taxon>
    </lineage>
</organism>
<evidence type="ECO:0000256" key="5">
    <source>
        <dbReference type="SAM" id="Phobius"/>
    </source>
</evidence>
<gene>
    <name evidence="7" type="ORF">KUTeg_012418</name>
</gene>
<dbReference type="Pfam" id="PF07690">
    <property type="entry name" value="MFS_1"/>
    <property type="match status" value="1"/>
</dbReference>
<accession>A0ABQ9EZH6</accession>
<keyword evidence="4 5" id="KW-0472">Membrane</keyword>
<keyword evidence="2 5" id="KW-0812">Transmembrane</keyword>
<dbReference type="PANTHER" id="PTHR11662">
    <property type="entry name" value="SOLUTE CARRIER FAMILY 17"/>
    <property type="match status" value="1"/>
</dbReference>
<keyword evidence="3 5" id="KW-1133">Transmembrane helix</keyword>
<dbReference type="PANTHER" id="PTHR11662:SF399">
    <property type="entry name" value="FI19708P1-RELATED"/>
    <property type="match status" value="1"/>
</dbReference>
<name>A0ABQ9EZH6_TEGGR</name>
<evidence type="ECO:0000256" key="1">
    <source>
        <dbReference type="ARBA" id="ARBA00004141"/>
    </source>
</evidence>
<dbReference type="Gene3D" id="1.20.1250.20">
    <property type="entry name" value="MFS general substrate transporter like domains"/>
    <property type="match status" value="1"/>
</dbReference>
<dbReference type="EMBL" id="JARBDR010000640">
    <property type="protein sequence ID" value="KAJ8310553.1"/>
    <property type="molecule type" value="Genomic_DNA"/>
</dbReference>
<feature type="transmembrane region" description="Helical" evidence="5">
    <location>
        <begin position="54"/>
        <end position="74"/>
    </location>
</feature>
<proteinExistence type="predicted"/>
<reference evidence="7 8" key="1">
    <citation type="submission" date="2022-12" db="EMBL/GenBank/DDBJ databases">
        <title>Chromosome-level genome of Tegillarca granosa.</title>
        <authorList>
            <person name="Kim J."/>
        </authorList>
    </citation>
    <scope>NUCLEOTIDE SEQUENCE [LARGE SCALE GENOMIC DNA]</scope>
    <source>
        <strain evidence="7">Teg-2019</strain>
        <tissue evidence="7">Adductor muscle</tissue>
    </source>
</reference>
<evidence type="ECO:0000313" key="7">
    <source>
        <dbReference type="EMBL" id="KAJ8310553.1"/>
    </source>
</evidence>
<dbReference type="SUPFAM" id="SSF103473">
    <property type="entry name" value="MFS general substrate transporter"/>
    <property type="match status" value="1"/>
</dbReference>
<evidence type="ECO:0000259" key="6">
    <source>
        <dbReference type="PROSITE" id="PS50850"/>
    </source>
</evidence>
<evidence type="ECO:0000313" key="8">
    <source>
        <dbReference type="Proteomes" id="UP001217089"/>
    </source>
</evidence>
<feature type="transmembrane region" description="Helical" evidence="5">
    <location>
        <begin position="104"/>
        <end position="125"/>
    </location>
</feature>
<sequence length="133" mass="15115">MAIVCMVNYTDLSFQTERQTDTNWSECSLTSTNPSEWKHKDGPFVWDRMMQGHILSIFYLPYGITHIPSSILINRFGARQVFGLITVIAAFVTFLIPLVATYSFLLVVIIRGILGLFMNVVKITYPGFTMVII</sequence>
<evidence type="ECO:0000256" key="3">
    <source>
        <dbReference type="ARBA" id="ARBA00022989"/>
    </source>
</evidence>
<evidence type="ECO:0000256" key="2">
    <source>
        <dbReference type="ARBA" id="ARBA00022692"/>
    </source>
</evidence>
<dbReference type="Proteomes" id="UP001217089">
    <property type="component" value="Unassembled WGS sequence"/>
</dbReference>
<dbReference type="InterPro" id="IPR020846">
    <property type="entry name" value="MFS_dom"/>
</dbReference>
<evidence type="ECO:0000256" key="4">
    <source>
        <dbReference type="ARBA" id="ARBA00023136"/>
    </source>
</evidence>
<dbReference type="PROSITE" id="PS50850">
    <property type="entry name" value="MFS"/>
    <property type="match status" value="1"/>
</dbReference>
<feature type="domain" description="Major facilitator superfamily (MFS) profile" evidence="6">
    <location>
        <begin position="1"/>
        <end position="133"/>
    </location>
</feature>
<comment type="subcellular location">
    <subcellularLocation>
        <location evidence="1">Membrane</location>
        <topology evidence="1">Multi-pass membrane protein</topology>
    </subcellularLocation>
</comment>
<feature type="transmembrane region" description="Helical" evidence="5">
    <location>
        <begin position="81"/>
        <end position="98"/>
    </location>
</feature>
<protein>
    <recommendedName>
        <fullName evidence="6">Major facilitator superfamily (MFS) profile domain-containing protein</fullName>
    </recommendedName>
</protein>
<dbReference type="InterPro" id="IPR036259">
    <property type="entry name" value="MFS_trans_sf"/>
</dbReference>
<comment type="caution">
    <text evidence="7">The sequence shown here is derived from an EMBL/GenBank/DDBJ whole genome shotgun (WGS) entry which is preliminary data.</text>
</comment>